<comment type="subcellular location">
    <subcellularLocation>
        <location evidence="1">Membrane</location>
        <topology evidence="1">Single-pass type I membrane protein</topology>
    </subcellularLocation>
</comment>
<dbReference type="EMBL" id="CAIIXF020000011">
    <property type="protein sequence ID" value="CAH1799009.1"/>
    <property type="molecule type" value="Genomic_DNA"/>
</dbReference>
<comment type="catalytic activity">
    <reaction evidence="10">
        <text>O-phospho-L-tyrosyl-[protein] + H2O = L-tyrosyl-[protein] + phosphate</text>
        <dbReference type="Rhea" id="RHEA:10684"/>
        <dbReference type="Rhea" id="RHEA-COMP:10136"/>
        <dbReference type="Rhea" id="RHEA-COMP:20101"/>
        <dbReference type="ChEBI" id="CHEBI:15377"/>
        <dbReference type="ChEBI" id="CHEBI:43474"/>
        <dbReference type="ChEBI" id="CHEBI:46858"/>
        <dbReference type="ChEBI" id="CHEBI:61978"/>
        <dbReference type="EC" id="3.1.3.48"/>
    </reaction>
</comment>
<proteinExistence type="predicted"/>
<gene>
    <name evidence="16" type="ORF">OFUS_LOCUS23074</name>
</gene>
<dbReference type="PRINTS" id="PR00700">
    <property type="entry name" value="PRTYPHPHTASE"/>
</dbReference>
<evidence type="ECO:0000313" key="17">
    <source>
        <dbReference type="Proteomes" id="UP000749559"/>
    </source>
</evidence>
<comment type="caution">
    <text evidence="16">The sequence shown here is derived from an EMBL/GenBank/DDBJ whole genome shotgun (WGS) entry which is preliminary data.</text>
</comment>
<dbReference type="Pfam" id="PF00041">
    <property type="entry name" value="fn3"/>
    <property type="match status" value="8"/>
</dbReference>
<evidence type="ECO:0000256" key="11">
    <source>
        <dbReference type="SAM" id="MobiDB-lite"/>
    </source>
</evidence>
<dbReference type="InterPro" id="IPR000387">
    <property type="entry name" value="Tyr_Pase_dom"/>
</dbReference>
<dbReference type="PANTHER" id="PTHR46957">
    <property type="entry name" value="CYTOKINE RECEPTOR"/>
    <property type="match status" value="1"/>
</dbReference>
<dbReference type="Gene3D" id="3.90.190.10">
    <property type="entry name" value="Protein tyrosine phosphatase superfamily"/>
    <property type="match status" value="1"/>
</dbReference>
<dbReference type="PROSITE" id="PS50055">
    <property type="entry name" value="TYR_PHOSPHATASE_PTP"/>
    <property type="match status" value="1"/>
</dbReference>
<evidence type="ECO:0000256" key="3">
    <source>
        <dbReference type="ARBA" id="ARBA00022692"/>
    </source>
</evidence>
<evidence type="ECO:0000259" key="14">
    <source>
        <dbReference type="PROSITE" id="PS50056"/>
    </source>
</evidence>
<feature type="non-terminal residue" evidence="16">
    <location>
        <position position="1381"/>
    </location>
</feature>
<evidence type="ECO:0000259" key="13">
    <source>
        <dbReference type="PROSITE" id="PS50055"/>
    </source>
</evidence>
<evidence type="ECO:0000256" key="5">
    <source>
        <dbReference type="ARBA" id="ARBA00022801"/>
    </source>
</evidence>
<evidence type="ECO:0000256" key="6">
    <source>
        <dbReference type="ARBA" id="ARBA00022912"/>
    </source>
</evidence>
<feature type="domain" description="Fibronectin type-III" evidence="15">
    <location>
        <begin position="172"/>
        <end position="263"/>
    </location>
</feature>
<dbReference type="OrthoDB" id="6430956at2759"/>
<keyword evidence="5" id="KW-0378">Hydrolase</keyword>
<keyword evidence="6" id="KW-0904">Protein phosphatase</keyword>
<dbReference type="InterPro" id="IPR016130">
    <property type="entry name" value="Tyr_Pase_AS"/>
</dbReference>
<evidence type="ECO:0000256" key="8">
    <source>
        <dbReference type="ARBA" id="ARBA00023136"/>
    </source>
</evidence>
<dbReference type="CDD" id="cd00063">
    <property type="entry name" value="FN3"/>
    <property type="match status" value="9"/>
</dbReference>
<dbReference type="Gene3D" id="2.60.40.10">
    <property type="entry name" value="Immunoglobulins"/>
    <property type="match status" value="9"/>
</dbReference>
<evidence type="ECO:0000259" key="15">
    <source>
        <dbReference type="PROSITE" id="PS50853"/>
    </source>
</evidence>
<dbReference type="InterPro" id="IPR050713">
    <property type="entry name" value="RTP_Phos/Ushers"/>
</dbReference>
<dbReference type="Proteomes" id="UP000749559">
    <property type="component" value="Unassembled WGS sequence"/>
</dbReference>
<feature type="region of interest" description="Disordered" evidence="11">
    <location>
        <begin position="991"/>
        <end position="1010"/>
    </location>
</feature>
<dbReference type="InterPro" id="IPR029021">
    <property type="entry name" value="Prot-tyrosine_phosphatase-like"/>
</dbReference>
<evidence type="ECO:0000256" key="7">
    <source>
        <dbReference type="ARBA" id="ARBA00022989"/>
    </source>
</evidence>
<keyword evidence="8 12" id="KW-0472">Membrane</keyword>
<keyword evidence="7 12" id="KW-1133">Transmembrane helix</keyword>
<feature type="domain" description="Fibronectin type-III" evidence="15">
    <location>
        <begin position="590"/>
        <end position="712"/>
    </location>
</feature>
<dbReference type="SMART" id="SM00404">
    <property type="entry name" value="PTPc_motif"/>
    <property type="match status" value="1"/>
</dbReference>
<feature type="compositionally biased region" description="Polar residues" evidence="11">
    <location>
        <begin position="995"/>
        <end position="1010"/>
    </location>
</feature>
<feature type="domain" description="Fibronectin type-III" evidence="15">
    <location>
        <begin position="716"/>
        <end position="817"/>
    </location>
</feature>
<feature type="domain" description="Tyrosine-protein phosphatase" evidence="13">
    <location>
        <begin position="1125"/>
        <end position="1379"/>
    </location>
</feature>
<dbReference type="EC" id="3.1.3.48" evidence="2"/>
<dbReference type="GO" id="GO:0004725">
    <property type="term" value="F:protein tyrosine phosphatase activity"/>
    <property type="evidence" value="ECO:0007669"/>
    <property type="project" value="UniProtKB-EC"/>
</dbReference>
<dbReference type="Pfam" id="PF00102">
    <property type="entry name" value="Y_phosphatase"/>
    <property type="match status" value="1"/>
</dbReference>
<evidence type="ECO:0000256" key="9">
    <source>
        <dbReference type="ARBA" id="ARBA00023180"/>
    </source>
</evidence>
<feature type="non-terminal residue" evidence="16">
    <location>
        <position position="1"/>
    </location>
</feature>
<feature type="transmembrane region" description="Helical" evidence="12">
    <location>
        <begin position="1013"/>
        <end position="1038"/>
    </location>
</feature>
<feature type="domain" description="Tyrosine specific protein phosphatases" evidence="14">
    <location>
        <begin position="1299"/>
        <end position="1370"/>
    </location>
</feature>
<dbReference type="GO" id="GO:0016020">
    <property type="term" value="C:membrane"/>
    <property type="evidence" value="ECO:0007669"/>
    <property type="project" value="UniProtKB-SubCell"/>
</dbReference>
<evidence type="ECO:0000256" key="4">
    <source>
        <dbReference type="ARBA" id="ARBA00022729"/>
    </source>
</evidence>
<dbReference type="FunFam" id="3.90.190.10:FF:000009">
    <property type="entry name" value="Receptor-type tyrosine-protein phosphatase beta"/>
    <property type="match status" value="1"/>
</dbReference>
<evidence type="ECO:0000256" key="2">
    <source>
        <dbReference type="ARBA" id="ARBA00013064"/>
    </source>
</evidence>
<evidence type="ECO:0000256" key="10">
    <source>
        <dbReference type="ARBA" id="ARBA00051722"/>
    </source>
</evidence>
<feature type="domain" description="Fibronectin type-III" evidence="15">
    <location>
        <begin position="497"/>
        <end position="586"/>
    </location>
</feature>
<name>A0A8S4PZ02_OWEFU</name>
<dbReference type="InterPro" id="IPR013783">
    <property type="entry name" value="Ig-like_fold"/>
</dbReference>
<dbReference type="InterPro" id="IPR000242">
    <property type="entry name" value="PTP_cat"/>
</dbReference>
<dbReference type="InterPro" id="IPR003961">
    <property type="entry name" value="FN3_dom"/>
</dbReference>
<keyword evidence="4" id="KW-0732">Signal</keyword>
<dbReference type="InterPro" id="IPR036116">
    <property type="entry name" value="FN3_sf"/>
</dbReference>
<dbReference type="SMART" id="SM00194">
    <property type="entry name" value="PTPc"/>
    <property type="match status" value="1"/>
</dbReference>
<feature type="domain" description="Fibronectin type-III" evidence="15">
    <location>
        <begin position="401"/>
        <end position="493"/>
    </location>
</feature>
<feature type="domain" description="Fibronectin type-III" evidence="15">
    <location>
        <begin position="818"/>
        <end position="908"/>
    </location>
</feature>
<dbReference type="PANTHER" id="PTHR46957:SF3">
    <property type="entry name" value="CYTOKINE RECEPTOR"/>
    <property type="match status" value="1"/>
</dbReference>
<protein>
    <recommendedName>
        <fullName evidence="2">protein-tyrosine-phosphatase</fullName>
        <ecNumber evidence="2">3.1.3.48</ecNumber>
    </recommendedName>
</protein>
<keyword evidence="9" id="KW-0325">Glycoprotein</keyword>
<dbReference type="SUPFAM" id="SSF52799">
    <property type="entry name" value="(Phosphotyrosine protein) phosphatases II"/>
    <property type="match status" value="1"/>
</dbReference>
<dbReference type="PROSITE" id="PS00383">
    <property type="entry name" value="TYR_PHOSPHATASE_1"/>
    <property type="match status" value="1"/>
</dbReference>
<dbReference type="InterPro" id="IPR003595">
    <property type="entry name" value="Tyr_Pase_cat"/>
</dbReference>
<evidence type="ECO:0000313" key="16">
    <source>
        <dbReference type="EMBL" id="CAH1799009.1"/>
    </source>
</evidence>
<dbReference type="PROSITE" id="PS50853">
    <property type="entry name" value="FN3"/>
    <property type="match status" value="8"/>
</dbReference>
<dbReference type="SMART" id="SM00060">
    <property type="entry name" value="FN3"/>
    <property type="match status" value="9"/>
</dbReference>
<organism evidence="16 17">
    <name type="scientific">Owenia fusiformis</name>
    <name type="common">Polychaete worm</name>
    <dbReference type="NCBI Taxonomy" id="6347"/>
    <lineage>
        <taxon>Eukaryota</taxon>
        <taxon>Metazoa</taxon>
        <taxon>Spiralia</taxon>
        <taxon>Lophotrochozoa</taxon>
        <taxon>Annelida</taxon>
        <taxon>Polychaeta</taxon>
        <taxon>Sedentaria</taxon>
        <taxon>Canalipalpata</taxon>
        <taxon>Sabellida</taxon>
        <taxon>Oweniida</taxon>
        <taxon>Oweniidae</taxon>
        <taxon>Owenia</taxon>
    </lineage>
</organism>
<keyword evidence="17" id="KW-1185">Reference proteome</keyword>
<evidence type="ECO:0000256" key="12">
    <source>
        <dbReference type="SAM" id="Phobius"/>
    </source>
</evidence>
<evidence type="ECO:0000256" key="1">
    <source>
        <dbReference type="ARBA" id="ARBA00004479"/>
    </source>
</evidence>
<feature type="domain" description="Fibronectin type-III" evidence="15">
    <location>
        <begin position="912"/>
        <end position="1009"/>
    </location>
</feature>
<dbReference type="PROSITE" id="PS50056">
    <property type="entry name" value="TYR_PHOSPHATASE_2"/>
    <property type="match status" value="1"/>
</dbReference>
<dbReference type="SUPFAM" id="SSF49265">
    <property type="entry name" value="Fibronectin type III"/>
    <property type="match status" value="6"/>
</dbReference>
<sequence>GPGPITNFTISEVMETSMVVVWEKPKLKHQRLVVWYEQFGRGAQSKDVTNNNENVDLTELNAGVRYSVWTEVTYEGYTSAEPSSKKDSLTNHMYITWSNSTSENGVDRYNVSLINGTGIIGEVEPSVTNHGVNISTLRPGISYCVSVIAELKSLKSHPSEDCFLTDEIPPGKPENVNVTNTDMNSVSISWVAPPIPNGVILNYIVRHKECENNSYIETNVGMTTTHTISGLRAGLPYEFIVYASNSKGLGDASVPLIQPTDEDLPESVSNLQLTPTSKNLTITWQEPGEPNGIVRHYIVKVENEGTCHKGVVFNVTHPTDERYIGLETGIPLSSDIEIDLNECETVDLGGTIQINETAVYTVNDLSPYTNYTTMVQSVNSKGPGEKQTRLIETLQDKPDGSPVDLEVYNTSSTSLLITWGNTVLPNGIITNYSVKYWEASDTSDNGIEVFTSEMQKEVAGLKIYTNYTVVVRAFTVIGEGPWSNETIGITGEDAPSQPMSLNATEKTAFSVLVSWQEPTTLNGIIRSYIVTYSNGTGTYPPIHVDSSTYEVNVTGLRPWTDYTFNVSATTIKQGPSTGVTSKTLEYYSEAVTNLNILANSSSSVLSSWQYPNSPNGLITHYIVKLFNGSRVCIDGSVYNITRDSQAEAKFYPITEIDDCMIKSTRSMGAGEAATKYTTDLDPYQQYNVIVYAWNSVGKGESSEADTMTLQDAPGDAPTDVVLTPQERSFTVTFRPLSRPNGIITTYECYIHNLNTGKNTTQNYTRPSSTAATFSTTGETINITGLEPFTNYSIQLRAYTTIGPGPWSNPALKSTQEAAPEKVSSFSVTPLNYTTVNLTWAPPTKRNGIVREYVISLINSTRNDTKVSSTTREYLVTGLNGYTNYTFGIAAVTVAVGDVRHTSRQTPEGPPTIVRNLRAPNNSLTHNSIGVTWEEPEIPHGIIRYYVIRYKSPQSTGDEVRNVTGTTATLDELTNGTRYDISVAAVTIAEGPSAKASATTSRQEKQTAPPQSNVGAIVGGTIGGVLFLLIVIIIIVVLLRRNRRPTQDSVNNTDLYFREVAPLNQDNGYTNGITNTAFEMEDNTNKVAAVIEENIKKIDEKLTRPIKVSDLSEYLVKHRENDNALFKEQFVEIDANSPSHSMKIALNPELKAKNRYRNVHPFDHSRVILSPRDDGSPDYINASYLPGYNSDKEFIASQGPTPQTKDDFWHMIWDQKTSIVIMLTKCVENGKFKCEQYWPANEEPVMFGEISVFIVKEVQHDHFTVREFEVSKGSETRTLHQFAFSAWPDYDVPDDPDVLLDFAQTVKGHSAGKEGTPIVHCSAGVGRTGVYLTVDYMLQKMRESDTIDVFAHVLKLREYRKSMVQTDKQYIFIHDCIEAAVK</sequence>
<keyword evidence="3 12" id="KW-0812">Transmembrane</keyword>
<feature type="domain" description="Fibronectin type-III" evidence="15">
    <location>
        <begin position="4"/>
        <end position="94"/>
    </location>
</feature>
<accession>A0A8S4PZ02</accession>
<reference evidence="16" key="1">
    <citation type="submission" date="2022-03" db="EMBL/GenBank/DDBJ databases">
        <authorList>
            <person name="Martin C."/>
        </authorList>
    </citation>
    <scope>NUCLEOTIDE SEQUENCE</scope>
</reference>